<keyword evidence="3" id="KW-1185">Reference proteome</keyword>
<dbReference type="AlphaFoldDB" id="A0A066ZC24"/>
<evidence type="ECO:0000313" key="3">
    <source>
        <dbReference type="Proteomes" id="UP000027178"/>
    </source>
</evidence>
<name>A0A066ZC24_9ACTN</name>
<dbReference type="EMBL" id="JNBY01000015">
    <property type="protein sequence ID" value="KDN87871.1"/>
    <property type="molecule type" value="Genomic_DNA"/>
</dbReference>
<dbReference type="Proteomes" id="UP000027178">
    <property type="component" value="Unassembled WGS sequence"/>
</dbReference>
<evidence type="ECO:0000256" key="1">
    <source>
        <dbReference type="SAM" id="MobiDB-lite"/>
    </source>
</evidence>
<gene>
    <name evidence="2" type="ORF">KCH_05180</name>
</gene>
<evidence type="ECO:0000313" key="2">
    <source>
        <dbReference type="EMBL" id="KDN87871.1"/>
    </source>
</evidence>
<feature type="region of interest" description="Disordered" evidence="1">
    <location>
        <begin position="33"/>
        <end position="54"/>
    </location>
</feature>
<protein>
    <submittedName>
        <fullName evidence="2">Uncharacterized protein</fullName>
    </submittedName>
</protein>
<dbReference type="HOGENOM" id="CLU_3044307_0_0_11"/>
<proteinExistence type="predicted"/>
<reference evidence="2 3" key="1">
    <citation type="submission" date="2014-05" db="EMBL/GenBank/DDBJ databases">
        <title>Draft Genome Sequence of Kitasatospora cheerisanensis KCTC 2395.</title>
        <authorList>
            <person name="Nam D.H."/>
        </authorList>
    </citation>
    <scope>NUCLEOTIDE SEQUENCE [LARGE SCALE GENOMIC DNA]</scope>
    <source>
        <strain evidence="2 3">KCTC 2395</strain>
    </source>
</reference>
<organism evidence="2 3">
    <name type="scientific">Kitasatospora cheerisanensis KCTC 2395</name>
    <dbReference type="NCBI Taxonomy" id="1348663"/>
    <lineage>
        <taxon>Bacteria</taxon>
        <taxon>Bacillati</taxon>
        <taxon>Actinomycetota</taxon>
        <taxon>Actinomycetes</taxon>
        <taxon>Kitasatosporales</taxon>
        <taxon>Streptomycetaceae</taxon>
        <taxon>Kitasatospora</taxon>
    </lineage>
</organism>
<comment type="caution">
    <text evidence="2">The sequence shown here is derived from an EMBL/GenBank/DDBJ whole genome shotgun (WGS) entry which is preliminary data.</text>
</comment>
<sequence length="54" mass="5654">MESSSSWLGGGSRGSVLMDRRLFRAARRARLAGVGPSGSAAPGRVRPGPVGFRR</sequence>
<accession>A0A066ZC24</accession>